<name>A0A9P6CFZ3_9AGAR</name>
<feature type="domain" description="RWD" evidence="2">
    <location>
        <begin position="8"/>
        <end position="118"/>
    </location>
</feature>
<organism evidence="3 4">
    <name type="scientific">Collybia nuda</name>
    <dbReference type="NCBI Taxonomy" id="64659"/>
    <lineage>
        <taxon>Eukaryota</taxon>
        <taxon>Fungi</taxon>
        <taxon>Dikarya</taxon>
        <taxon>Basidiomycota</taxon>
        <taxon>Agaricomycotina</taxon>
        <taxon>Agaricomycetes</taxon>
        <taxon>Agaricomycetidae</taxon>
        <taxon>Agaricales</taxon>
        <taxon>Tricholomatineae</taxon>
        <taxon>Clitocybaceae</taxon>
        <taxon>Collybia</taxon>
    </lineage>
</organism>
<sequence>MSSDVLLEELEVLESIYPAELSKISERDIQIDVEPDDPIDGAEELKLTLCVHYTDEYPNVLPELSLQPVEGRVDDEEIDGLLKELGGVVRANTPGEENIGMAMTFTLVSQLREQLSRLVRLRAERYQKEEMEKERLALEEEEARTRGTSVTVESFRAWKFVFDKEMKAKKAQEDDEKLKSLTPKERDEWRRVGTRLSGRQLFERGDKNLEDDTLLEEGAVSVDVSQFERVRVEEEEDIVTFSDSD</sequence>
<dbReference type="Pfam" id="PF16543">
    <property type="entry name" value="DFRP_C"/>
    <property type="match status" value="1"/>
</dbReference>
<feature type="coiled-coil region" evidence="1">
    <location>
        <begin position="121"/>
        <end position="148"/>
    </location>
</feature>
<dbReference type="Gene3D" id="3.10.110.10">
    <property type="entry name" value="Ubiquitin Conjugating Enzyme"/>
    <property type="match status" value="1"/>
</dbReference>
<comment type="caution">
    <text evidence="3">The sequence shown here is derived from an EMBL/GenBank/DDBJ whole genome shotgun (WGS) entry which is preliminary data.</text>
</comment>
<evidence type="ECO:0000256" key="1">
    <source>
        <dbReference type="SAM" id="Coils"/>
    </source>
</evidence>
<dbReference type="PROSITE" id="PS50908">
    <property type="entry name" value="RWD"/>
    <property type="match status" value="1"/>
</dbReference>
<proteinExistence type="predicted"/>
<dbReference type="CDD" id="cd23823">
    <property type="entry name" value="RWD_GCN2"/>
    <property type="match status" value="1"/>
</dbReference>
<evidence type="ECO:0000313" key="4">
    <source>
        <dbReference type="Proteomes" id="UP000807353"/>
    </source>
</evidence>
<dbReference type="InterPro" id="IPR032378">
    <property type="entry name" value="ZC3H15/TMA46_C"/>
</dbReference>
<dbReference type="InterPro" id="IPR006575">
    <property type="entry name" value="RWD_dom"/>
</dbReference>
<gene>
    <name evidence="3" type="ORF">BDZ94DRAFT_1215863</name>
</gene>
<protein>
    <submittedName>
        <fullName evidence="3">RWD-domain-containing protein</fullName>
    </submittedName>
</protein>
<keyword evidence="1" id="KW-0175">Coiled coil</keyword>
<dbReference type="AlphaFoldDB" id="A0A9P6CFZ3"/>
<dbReference type="InterPro" id="IPR016135">
    <property type="entry name" value="UBQ-conjugating_enzyme/RWD"/>
</dbReference>
<dbReference type="SUPFAM" id="SSF54495">
    <property type="entry name" value="UBC-like"/>
    <property type="match status" value="1"/>
</dbReference>
<dbReference type="EMBL" id="MU150252">
    <property type="protein sequence ID" value="KAF9464676.1"/>
    <property type="molecule type" value="Genomic_DNA"/>
</dbReference>
<dbReference type="Proteomes" id="UP000807353">
    <property type="component" value="Unassembled WGS sequence"/>
</dbReference>
<dbReference type="InterPro" id="IPR040213">
    <property type="entry name" value="GIR2-like"/>
</dbReference>
<evidence type="ECO:0000259" key="2">
    <source>
        <dbReference type="PROSITE" id="PS50908"/>
    </source>
</evidence>
<evidence type="ECO:0000313" key="3">
    <source>
        <dbReference type="EMBL" id="KAF9464676.1"/>
    </source>
</evidence>
<reference evidence="3" key="1">
    <citation type="submission" date="2020-11" db="EMBL/GenBank/DDBJ databases">
        <authorList>
            <consortium name="DOE Joint Genome Institute"/>
            <person name="Ahrendt S."/>
            <person name="Riley R."/>
            <person name="Andreopoulos W."/>
            <person name="Labutti K."/>
            <person name="Pangilinan J."/>
            <person name="Ruiz-Duenas F.J."/>
            <person name="Barrasa J.M."/>
            <person name="Sanchez-Garcia M."/>
            <person name="Camarero S."/>
            <person name="Miyauchi S."/>
            <person name="Serrano A."/>
            <person name="Linde D."/>
            <person name="Babiker R."/>
            <person name="Drula E."/>
            <person name="Ayuso-Fernandez I."/>
            <person name="Pacheco R."/>
            <person name="Padilla G."/>
            <person name="Ferreira P."/>
            <person name="Barriuso J."/>
            <person name="Kellner H."/>
            <person name="Castanera R."/>
            <person name="Alfaro M."/>
            <person name="Ramirez L."/>
            <person name="Pisabarro A.G."/>
            <person name="Kuo A."/>
            <person name="Tritt A."/>
            <person name="Lipzen A."/>
            <person name="He G."/>
            <person name="Yan M."/>
            <person name="Ng V."/>
            <person name="Cullen D."/>
            <person name="Martin F."/>
            <person name="Rosso M.-N."/>
            <person name="Henrissat B."/>
            <person name="Hibbett D."/>
            <person name="Martinez A.T."/>
            <person name="Grigoriev I.V."/>
        </authorList>
    </citation>
    <scope>NUCLEOTIDE SEQUENCE</scope>
    <source>
        <strain evidence="3">CBS 247.69</strain>
    </source>
</reference>
<dbReference type="OrthoDB" id="277175at2759"/>
<accession>A0A9P6CFZ3</accession>
<dbReference type="SMART" id="SM00591">
    <property type="entry name" value="RWD"/>
    <property type="match status" value="1"/>
</dbReference>
<dbReference type="Pfam" id="PF05773">
    <property type="entry name" value="RWD"/>
    <property type="match status" value="1"/>
</dbReference>
<keyword evidence="4" id="KW-1185">Reference proteome</keyword>
<dbReference type="PANTHER" id="PTHR12292">
    <property type="entry name" value="RWD DOMAIN-CONTAINING PROTEIN"/>
    <property type="match status" value="1"/>
</dbReference>